<dbReference type="PROSITE" id="PS50404">
    <property type="entry name" value="GST_NTER"/>
    <property type="match status" value="1"/>
</dbReference>
<reference evidence="4" key="1">
    <citation type="submission" date="2015-09" db="EMBL/GenBank/DDBJ databases">
        <authorList>
            <person name="Rodrigo-Torres L."/>
            <person name="Arahal D.R."/>
        </authorList>
    </citation>
    <scope>NUCLEOTIDE SEQUENCE [LARGE SCALE GENOMIC DNA]</scope>
    <source>
        <strain evidence="4">CECT 5091</strain>
    </source>
</reference>
<dbReference type="Gene3D" id="3.40.30.10">
    <property type="entry name" value="Glutaredoxin"/>
    <property type="match status" value="1"/>
</dbReference>
<feature type="domain" description="GST C-terminal" evidence="2">
    <location>
        <begin position="114"/>
        <end position="246"/>
    </location>
</feature>
<dbReference type="SUPFAM" id="SSF52833">
    <property type="entry name" value="Thioredoxin-like"/>
    <property type="match status" value="1"/>
</dbReference>
<evidence type="ECO:0000313" key="3">
    <source>
        <dbReference type="EMBL" id="CUJ91637.1"/>
    </source>
</evidence>
<dbReference type="Gene3D" id="1.20.1050.10">
    <property type="match status" value="1"/>
</dbReference>
<dbReference type="InterPro" id="IPR040079">
    <property type="entry name" value="Glutathione_S-Trfase"/>
</dbReference>
<dbReference type="Pfam" id="PF13409">
    <property type="entry name" value="GST_N_2"/>
    <property type="match status" value="1"/>
</dbReference>
<organism evidence="3 4">
    <name type="scientific">Ruegeria denitrificans</name>
    <dbReference type="NCBI Taxonomy" id="1715692"/>
    <lineage>
        <taxon>Bacteria</taxon>
        <taxon>Pseudomonadati</taxon>
        <taxon>Pseudomonadota</taxon>
        <taxon>Alphaproteobacteria</taxon>
        <taxon>Rhodobacterales</taxon>
        <taxon>Roseobacteraceae</taxon>
        <taxon>Ruegeria</taxon>
    </lineage>
</organism>
<proteinExistence type="predicted"/>
<feature type="domain" description="GST N-terminal" evidence="1">
    <location>
        <begin position="29"/>
        <end position="110"/>
    </location>
</feature>
<keyword evidence="3" id="KW-0808">Transferase</keyword>
<dbReference type="EMBL" id="CYUD01000003">
    <property type="protein sequence ID" value="CUJ91637.1"/>
    <property type="molecule type" value="Genomic_DNA"/>
</dbReference>
<keyword evidence="4" id="KW-1185">Reference proteome</keyword>
<dbReference type="InterPro" id="IPR004045">
    <property type="entry name" value="Glutathione_S-Trfase_N"/>
</dbReference>
<dbReference type="AlphaFoldDB" id="A0A0N7M8W1"/>
<dbReference type="STRING" id="1715692.RUE5091_01123"/>
<dbReference type="CDD" id="cd03057">
    <property type="entry name" value="GST_N_Beta"/>
    <property type="match status" value="1"/>
</dbReference>
<dbReference type="InterPro" id="IPR036282">
    <property type="entry name" value="Glutathione-S-Trfase_C_sf"/>
</dbReference>
<dbReference type="SFLD" id="SFLDG00358">
    <property type="entry name" value="Main_(cytGST)"/>
    <property type="match status" value="1"/>
</dbReference>
<dbReference type="InterPro" id="IPR036249">
    <property type="entry name" value="Thioredoxin-like_sf"/>
</dbReference>
<evidence type="ECO:0000259" key="2">
    <source>
        <dbReference type="PROSITE" id="PS50405"/>
    </source>
</evidence>
<evidence type="ECO:0000259" key="1">
    <source>
        <dbReference type="PROSITE" id="PS50404"/>
    </source>
</evidence>
<gene>
    <name evidence="3" type="primary">gstB_2</name>
    <name evidence="3" type="ORF">RUE5091_01123</name>
</gene>
<dbReference type="PANTHER" id="PTHR44051">
    <property type="entry name" value="GLUTATHIONE S-TRANSFERASE-RELATED"/>
    <property type="match status" value="1"/>
</dbReference>
<dbReference type="CDD" id="cd03188">
    <property type="entry name" value="GST_C_Beta"/>
    <property type="match status" value="1"/>
</dbReference>
<dbReference type="InterPro" id="IPR010987">
    <property type="entry name" value="Glutathione-S-Trfase_C-like"/>
</dbReference>
<dbReference type="PROSITE" id="PS50405">
    <property type="entry name" value="GST_CTER"/>
    <property type="match status" value="1"/>
</dbReference>
<dbReference type="Proteomes" id="UP000051260">
    <property type="component" value="Unassembled WGS sequence"/>
</dbReference>
<dbReference type="SUPFAM" id="SSF47616">
    <property type="entry name" value="GST C-terminal domain-like"/>
    <property type="match status" value="1"/>
</dbReference>
<dbReference type="GO" id="GO:0004364">
    <property type="term" value="F:glutathione transferase activity"/>
    <property type="evidence" value="ECO:0007669"/>
    <property type="project" value="UniProtKB-EC"/>
</dbReference>
<accession>A0A0N7M8W1</accession>
<dbReference type="PANTHER" id="PTHR44051:SF8">
    <property type="entry name" value="GLUTATHIONE S-TRANSFERASE GSTA"/>
    <property type="match status" value="1"/>
</dbReference>
<dbReference type="SFLD" id="SFLDS00019">
    <property type="entry name" value="Glutathione_Transferase_(cytos"/>
    <property type="match status" value="1"/>
</dbReference>
<dbReference type="EC" id="2.5.1.18" evidence="3"/>
<protein>
    <submittedName>
        <fullName evidence="3">Glutathione S-transferase GST-6.0</fullName>
        <ecNumber evidence="3">2.5.1.18</ecNumber>
    </submittedName>
</protein>
<name>A0A0N7M8W1_9RHOB</name>
<evidence type="ECO:0000313" key="4">
    <source>
        <dbReference type="Proteomes" id="UP000051260"/>
    </source>
</evidence>
<sequence length="260" mass="29039">MRGKYAFPMGNVAIEASSNSTALYIGYMTAPYRLHYAPDNASLVIRLALEEMGLPFETVLVNRRQNEQDSAAYRALNPNGLIPVLDTPQGPIFETAAILLWLADTHKQLAPAPDSPDRAAFLKWLFFASNTLHADLRILFYAEKYIDAAQAETLREGIRPRLRQHLRVLDAEARNAPVWLQADTPSVLCYYLACQMRWIALYPTSADRSWFQLADTPYLQETLARLEFRPATQAASAAEGLGVTPFTSPRYATPEEGSAT</sequence>